<dbReference type="PANTHER" id="PTHR33175:SF2">
    <property type="entry name" value="INTEGRATION HOST FACTOR SUBUNIT ALPHA"/>
    <property type="match status" value="1"/>
</dbReference>
<dbReference type="GO" id="GO:0006310">
    <property type="term" value="P:DNA recombination"/>
    <property type="evidence" value="ECO:0007669"/>
    <property type="project" value="UniProtKB-KW"/>
</dbReference>
<dbReference type="SUPFAM" id="SSF47729">
    <property type="entry name" value="IHF-like DNA-binding proteins"/>
    <property type="match status" value="1"/>
</dbReference>
<evidence type="ECO:0000256" key="1">
    <source>
        <dbReference type="ARBA" id="ARBA00010529"/>
    </source>
</evidence>
<dbReference type="Pfam" id="PF00216">
    <property type="entry name" value="Bac_DNA_binding"/>
    <property type="match status" value="1"/>
</dbReference>
<evidence type="ECO:0000256" key="5">
    <source>
        <dbReference type="ARBA" id="ARBA00023125"/>
    </source>
</evidence>
<dbReference type="InterPro" id="IPR010992">
    <property type="entry name" value="IHF-like_DNA-bd_dom_sf"/>
</dbReference>
<reference evidence="9 10" key="1">
    <citation type="submission" date="2011-11" db="EMBL/GenBank/DDBJ databases">
        <authorList>
            <person name="Weinstock G."/>
            <person name="Sodergren E."/>
            <person name="Clifton S."/>
            <person name="Fulton L."/>
            <person name="Fulton B."/>
            <person name="Courtney L."/>
            <person name="Fronick C."/>
            <person name="Harrison M."/>
            <person name="Strong C."/>
            <person name="Farmer C."/>
            <person name="Delahaunty K."/>
            <person name="Markovic C."/>
            <person name="Hall O."/>
            <person name="Minx P."/>
            <person name="Tomlinson C."/>
            <person name="Mitreva M."/>
            <person name="Hou S."/>
            <person name="Chen J."/>
            <person name="Wollam A."/>
            <person name="Pepin K.H."/>
            <person name="Johnson M."/>
            <person name="Bhonagiri V."/>
            <person name="Zhang X."/>
            <person name="Suruliraj S."/>
            <person name="Warren W."/>
            <person name="Chinwalla A."/>
            <person name="Mardis E.R."/>
            <person name="Wilson R.K."/>
        </authorList>
    </citation>
    <scope>NUCLEOTIDE SEQUENCE [LARGE SCALE GENOMIC DNA]</scope>
    <source>
        <strain evidence="9 10">YIT 11816</strain>
    </source>
</reference>
<dbReference type="InterPro" id="IPR000119">
    <property type="entry name" value="Hist_DNA-bd"/>
</dbReference>
<name>H3KFV7_9BURK</name>
<evidence type="ECO:0000256" key="2">
    <source>
        <dbReference type="ARBA" id="ARBA00018329"/>
    </source>
</evidence>
<keyword evidence="10" id="KW-1185">Reference proteome</keyword>
<dbReference type="GO" id="GO:0030527">
    <property type="term" value="F:structural constituent of chromatin"/>
    <property type="evidence" value="ECO:0007669"/>
    <property type="project" value="InterPro"/>
</dbReference>
<dbReference type="CDD" id="cd13835">
    <property type="entry name" value="IHF_A"/>
    <property type="match status" value="1"/>
</dbReference>
<evidence type="ECO:0000313" key="9">
    <source>
        <dbReference type="EMBL" id="EHY30991.1"/>
    </source>
</evidence>
<organism evidence="9 10">
    <name type="scientific">Sutterella parvirubra YIT 11816</name>
    <dbReference type="NCBI Taxonomy" id="762967"/>
    <lineage>
        <taxon>Bacteria</taxon>
        <taxon>Pseudomonadati</taxon>
        <taxon>Pseudomonadota</taxon>
        <taxon>Betaproteobacteria</taxon>
        <taxon>Burkholderiales</taxon>
        <taxon>Sutterellaceae</taxon>
        <taxon>Sutterella</taxon>
    </lineage>
</organism>
<dbReference type="PATRIC" id="fig|762967.3.peg.1275"/>
<dbReference type="Gene3D" id="4.10.520.10">
    <property type="entry name" value="IHF-like DNA-binding proteins"/>
    <property type="match status" value="1"/>
</dbReference>
<keyword evidence="4" id="KW-0805">Transcription regulation</keyword>
<dbReference type="InterPro" id="IPR005684">
    <property type="entry name" value="IHF_alpha"/>
</dbReference>
<evidence type="ECO:0000256" key="4">
    <source>
        <dbReference type="ARBA" id="ARBA00023015"/>
    </source>
</evidence>
<proteinExistence type="inferred from homology"/>
<sequence length="122" mass="13350">MTQNDNNEALMGSTLNKAMLADAIAEEFSIDRVQAKTYVESFFRILVEQLAQGGSIKLAGLGKFCVREKNARPGRNMQTGEQMMIAARRVVLFRPSGTLNARVTENLMNRRAAEAEGAAAAE</sequence>
<dbReference type="Proteomes" id="UP000004956">
    <property type="component" value="Unassembled WGS sequence"/>
</dbReference>
<keyword evidence="6" id="KW-0804">Transcription</keyword>
<dbReference type="EMBL" id="AFBQ01000248">
    <property type="protein sequence ID" value="EHY30991.1"/>
    <property type="molecule type" value="Genomic_DNA"/>
</dbReference>
<dbReference type="GO" id="GO:0003677">
    <property type="term" value="F:DNA binding"/>
    <property type="evidence" value="ECO:0007669"/>
    <property type="project" value="UniProtKB-KW"/>
</dbReference>
<dbReference type="GO" id="GO:0006355">
    <property type="term" value="P:regulation of DNA-templated transcription"/>
    <property type="evidence" value="ECO:0007669"/>
    <property type="project" value="InterPro"/>
</dbReference>
<dbReference type="STRING" id="762967.HMPREF9440_01627"/>
<comment type="caution">
    <text evidence="9">The sequence shown here is derived from an EMBL/GenBank/DDBJ whole genome shotgun (WGS) entry which is preliminary data.</text>
</comment>
<protein>
    <recommendedName>
        <fullName evidence="2">Integration host factor subunit alpha</fullName>
    </recommendedName>
</protein>
<dbReference type="HOGENOM" id="CLU_105066_1_3_4"/>
<dbReference type="GO" id="GO:0005829">
    <property type="term" value="C:cytosol"/>
    <property type="evidence" value="ECO:0007669"/>
    <property type="project" value="TreeGrafter"/>
</dbReference>
<dbReference type="GO" id="GO:0009893">
    <property type="term" value="P:positive regulation of metabolic process"/>
    <property type="evidence" value="ECO:0007669"/>
    <property type="project" value="UniProtKB-ARBA"/>
</dbReference>
<evidence type="ECO:0000313" key="10">
    <source>
        <dbReference type="Proteomes" id="UP000004956"/>
    </source>
</evidence>
<dbReference type="GO" id="GO:0006417">
    <property type="term" value="P:regulation of translation"/>
    <property type="evidence" value="ECO:0007669"/>
    <property type="project" value="UniProtKB-KW"/>
</dbReference>
<dbReference type="SMART" id="SM00411">
    <property type="entry name" value="BHL"/>
    <property type="match status" value="1"/>
</dbReference>
<accession>H3KFV7</accession>
<comment type="similarity">
    <text evidence="1 8">Belongs to the bacterial histone-like protein family.</text>
</comment>
<keyword evidence="7" id="KW-0233">DNA recombination</keyword>
<dbReference type="AlphaFoldDB" id="H3KFV7"/>
<dbReference type="PANTHER" id="PTHR33175">
    <property type="entry name" value="DNA-BINDING PROTEIN HU"/>
    <property type="match status" value="1"/>
</dbReference>
<gene>
    <name evidence="9" type="ORF">HMPREF9440_01627</name>
</gene>
<evidence type="ECO:0000256" key="3">
    <source>
        <dbReference type="ARBA" id="ARBA00022845"/>
    </source>
</evidence>
<keyword evidence="5" id="KW-0238">DNA-binding</keyword>
<dbReference type="RefSeq" id="WP_008542669.1">
    <property type="nucleotide sequence ID" value="NZ_JH604985.1"/>
</dbReference>
<evidence type="ECO:0000256" key="8">
    <source>
        <dbReference type="RuleBase" id="RU003939"/>
    </source>
</evidence>
<dbReference type="OrthoDB" id="9797747at2"/>
<dbReference type="PRINTS" id="PR01727">
    <property type="entry name" value="DNABINDINGHU"/>
</dbReference>
<keyword evidence="3" id="KW-0810">Translation regulation</keyword>
<evidence type="ECO:0000256" key="6">
    <source>
        <dbReference type="ARBA" id="ARBA00023163"/>
    </source>
</evidence>
<evidence type="ECO:0000256" key="7">
    <source>
        <dbReference type="ARBA" id="ARBA00023172"/>
    </source>
</evidence>